<name>A0A0F9D1I0_9ZZZZ</name>
<evidence type="ECO:0000313" key="1">
    <source>
        <dbReference type="EMBL" id="KKL47606.1"/>
    </source>
</evidence>
<dbReference type="AlphaFoldDB" id="A0A0F9D1I0"/>
<reference evidence="1" key="1">
    <citation type="journal article" date="2015" name="Nature">
        <title>Complex archaea that bridge the gap between prokaryotes and eukaryotes.</title>
        <authorList>
            <person name="Spang A."/>
            <person name="Saw J.H."/>
            <person name="Jorgensen S.L."/>
            <person name="Zaremba-Niedzwiedzka K."/>
            <person name="Martijn J."/>
            <person name="Lind A.E."/>
            <person name="van Eijk R."/>
            <person name="Schleper C."/>
            <person name="Guy L."/>
            <person name="Ettema T.J."/>
        </authorList>
    </citation>
    <scope>NUCLEOTIDE SEQUENCE</scope>
</reference>
<protein>
    <recommendedName>
        <fullName evidence="2">Phage recombination protein Bet</fullName>
    </recommendedName>
</protein>
<comment type="caution">
    <text evidence="1">The sequence shown here is derived from an EMBL/GenBank/DDBJ whole genome shotgun (WGS) entry which is preliminary data.</text>
</comment>
<organism evidence="1">
    <name type="scientific">marine sediment metagenome</name>
    <dbReference type="NCBI Taxonomy" id="412755"/>
    <lineage>
        <taxon>unclassified sequences</taxon>
        <taxon>metagenomes</taxon>
        <taxon>ecological metagenomes</taxon>
    </lineage>
</organism>
<sequence>MAELNDTDRAMFKTLAEKYGLTKDHFFKHKHYTIITRSGIDQIIAAANISITYEKEADQCSQDHKYFLVKAIGTMGDRTVESYGEVSPDNNKMAYPVSMSEKRGASRVALKLAGLYALGIFGEDEAEDFKRSFDSPASKPAKAVYKGKV</sequence>
<dbReference type="EMBL" id="LAZR01033606">
    <property type="protein sequence ID" value="KKL47606.1"/>
    <property type="molecule type" value="Genomic_DNA"/>
</dbReference>
<proteinExistence type="predicted"/>
<gene>
    <name evidence="1" type="ORF">LCGC14_2333870</name>
</gene>
<evidence type="ECO:0008006" key="2">
    <source>
        <dbReference type="Google" id="ProtNLM"/>
    </source>
</evidence>
<accession>A0A0F9D1I0</accession>